<sequence length="252" mass="29018">MNKNTLVKPDLSKMHNAEFSQFLTRFFEDFAGSGIALDTDTTFKSLYESLKTKVTTYDKALEQVRGKEESKKISELDKVRDADMQALKDSIKPYRNAKTEAKQKAYHAIKLVLDNYKDVTKDTYEEETKRLNTLISTLKSATYQAQVETLKIGEFLSELETSNTAFNELFSHRSLKDLQKEVYNVKDLRKELTDIYQRLSAYIIANAQVKDEAFFTKTLEVLNNSRKYYADVLARRKAGVKTPTETPKEEGK</sequence>
<dbReference type="EMBL" id="JAYKBV010000007">
    <property type="protein sequence ID" value="MEB3040396.1"/>
    <property type="molecule type" value="Genomic_DNA"/>
</dbReference>
<reference evidence="1 2" key="1">
    <citation type="submission" date="2023-12" db="EMBL/GenBank/DDBJ databases">
        <title>Genomic sequences of Capnocytophaga and Parvimonas strains.</title>
        <authorList>
            <person name="Watt R.M."/>
            <person name="Wang M."/>
            <person name="Yang T."/>
            <person name="Tong W.M."/>
        </authorList>
    </citation>
    <scope>NUCLEOTIDE SEQUENCE [LARGE SCALE GENOMIC DNA]</scope>
    <source>
        <strain evidence="1 2">CCUG 13156</strain>
    </source>
</reference>
<name>A0ABU5Y8Z2_9FLAO</name>
<proteinExistence type="predicted"/>
<dbReference type="RefSeq" id="WP_106099362.1">
    <property type="nucleotide sequence ID" value="NZ_JAYKBV010000007.1"/>
</dbReference>
<comment type="caution">
    <text evidence="1">The sequence shown here is derived from an EMBL/GenBank/DDBJ whole genome shotgun (WGS) entry which is preliminary data.</text>
</comment>
<dbReference type="Pfam" id="PF19775">
    <property type="entry name" value="DUF6261"/>
    <property type="match status" value="1"/>
</dbReference>
<dbReference type="InterPro" id="IPR046228">
    <property type="entry name" value="DUF6261"/>
</dbReference>
<protein>
    <submittedName>
        <fullName evidence="1">DUF6261 family protein</fullName>
    </submittedName>
</protein>
<dbReference type="Proteomes" id="UP001324270">
    <property type="component" value="Unassembled WGS sequence"/>
</dbReference>
<accession>A0ABU5Y8Z2</accession>
<gene>
    <name evidence="1" type="ORF">VJJ49_06765</name>
</gene>
<evidence type="ECO:0000313" key="2">
    <source>
        <dbReference type="Proteomes" id="UP001324270"/>
    </source>
</evidence>
<keyword evidence="2" id="KW-1185">Reference proteome</keyword>
<organism evidence="1 2">
    <name type="scientific">Capnocytophaga gingivalis</name>
    <dbReference type="NCBI Taxonomy" id="1017"/>
    <lineage>
        <taxon>Bacteria</taxon>
        <taxon>Pseudomonadati</taxon>
        <taxon>Bacteroidota</taxon>
        <taxon>Flavobacteriia</taxon>
        <taxon>Flavobacteriales</taxon>
        <taxon>Flavobacteriaceae</taxon>
        <taxon>Capnocytophaga</taxon>
    </lineage>
</organism>
<evidence type="ECO:0000313" key="1">
    <source>
        <dbReference type="EMBL" id="MEB3040396.1"/>
    </source>
</evidence>